<dbReference type="InterPro" id="IPR004875">
    <property type="entry name" value="DDE_SF_endonuclease_dom"/>
</dbReference>
<dbReference type="PANTHER" id="PTHR19303:SF27">
    <property type="entry name" value="HTH CENPB-TYPE DOMAIN-CONTAINING PROTEIN"/>
    <property type="match status" value="1"/>
</dbReference>
<dbReference type="OrthoDB" id="7607518at2759"/>
<evidence type="ECO:0000259" key="2">
    <source>
        <dbReference type="Pfam" id="PF03184"/>
    </source>
</evidence>
<name>A0A8X6K0H3_TRICU</name>
<dbReference type="GO" id="GO:0005634">
    <property type="term" value="C:nucleus"/>
    <property type="evidence" value="ECO:0007669"/>
    <property type="project" value="TreeGrafter"/>
</dbReference>
<dbReference type="InterPro" id="IPR050863">
    <property type="entry name" value="CenT-Element_Derived"/>
</dbReference>
<evidence type="ECO:0000313" key="3">
    <source>
        <dbReference type="EMBL" id="GFR25176.1"/>
    </source>
</evidence>
<feature type="domain" description="DDE-1" evidence="2">
    <location>
        <begin position="2"/>
        <end position="175"/>
    </location>
</feature>
<feature type="region of interest" description="Disordered" evidence="1">
    <location>
        <begin position="323"/>
        <end position="347"/>
    </location>
</feature>
<sequence length="454" mass="52271">MKLKPFLVYHSENPRAFKKNSIIKSKLPVMWRSNQRVWVTQDLFQEWLFKVCAPSIKDYLDTNDLPLKVLLLLDNALGHPKDLKDNLLTDFPWLTFQFLPPNTTSLIQPMDQAVIAAFKKLHTRALFRWCFEACQFSSTMIFKKFWKGKFDILETIRIIKKAWSEVTQQQLISAWRKLCPPFVQGDGGDEGDTLEIMDEILTTARDLELEVNEDDIEELIMGHEDELMTEELQEILNEEHQETQRNVSPFEQEEDERGRMPTSAIKDLLKKWEDVRAMVLEWHPNQTDDFIAADSSALELPNIFKGLSVESNQNMKNTALLSPDRDQQMTSESVTSSDGETCDSSVSCDEAHEVSGLDTYNNQVVDMKEIDRVTWYYPKLGSIGKKLVDTSDSEAEKSPCCSSFGKSPPKEERPPVATKIEVVSMSKLPFHKNNLEPNSKYCCQQYAYTQIEMK</sequence>
<accession>A0A8X6K0H3</accession>
<dbReference type="AlphaFoldDB" id="A0A8X6K0H3"/>
<proteinExistence type="predicted"/>
<dbReference type="PANTHER" id="PTHR19303">
    <property type="entry name" value="TRANSPOSON"/>
    <property type="match status" value="1"/>
</dbReference>
<evidence type="ECO:0000313" key="4">
    <source>
        <dbReference type="Proteomes" id="UP000887116"/>
    </source>
</evidence>
<evidence type="ECO:0000256" key="1">
    <source>
        <dbReference type="SAM" id="MobiDB-lite"/>
    </source>
</evidence>
<dbReference type="Pfam" id="PF03184">
    <property type="entry name" value="DDE_1"/>
    <property type="match status" value="1"/>
</dbReference>
<reference evidence="3" key="1">
    <citation type="submission" date="2020-07" db="EMBL/GenBank/DDBJ databases">
        <title>Multicomponent nature underlies the extraordinary mechanical properties of spider dragline silk.</title>
        <authorList>
            <person name="Kono N."/>
            <person name="Nakamura H."/>
            <person name="Mori M."/>
            <person name="Yoshida Y."/>
            <person name="Ohtoshi R."/>
            <person name="Malay A.D."/>
            <person name="Moran D.A.P."/>
            <person name="Tomita M."/>
            <person name="Numata K."/>
            <person name="Arakawa K."/>
        </authorList>
    </citation>
    <scope>NUCLEOTIDE SEQUENCE</scope>
</reference>
<feature type="region of interest" description="Disordered" evidence="1">
    <location>
        <begin position="240"/>
        <end position="259"/>
    </location>
</feature>
<dbReference type="Proteomes" id="UP000887116">
    <property type="component" value="Unassembled WGS sequence"/>
</dbReference>
<dbReference type="GO" id="GO:0003677">
    <property type="term" value="F:DNA binding"/>
    <property type="evidence" value="ECO:0007669"/>
    <property type="project" value="TreeGrafter"/>
</dbReference>
<dbReference type="EMBL" id="BMAO01038468">
    <property type="protein sequence ID" value="GFR25176.1"/>
    <property type="molecule type" value="Genomic_DNA"/>
</dbReference>
<keyword evidence="4" id="KW-1185">Reference proteome</keyword>
<feature type="compositionally biased region" description="Polar residues" evidence="1">
    <location>
        <begin position="328"/>
        <end position="347"/>
    </location>
</feature>
<protein>
    <submittedName>
        <fullName evidence="3">Tigger transposable element-derived protein 1</fullName>
    </submittedName>
</protein>
<gene>
    <name evidence="3" type="primary">TIGD1</name>
    <name evidence="3" type="ORF">TNCT_373511</name>
</gene>
<organism evidence="3 4">
    <name type="scientific">Trichonephila clavata</name>
    <name type="common">Joro spider</name>
    <name type="synonym">Nephila clavata</name>
    <dbReference type="NCBI Taxonomy" id="2740835"/>
    <lineage>
        <taxon>Eukaryota</taxon>
        <taxon>Metazoa</taxon>
        <taxon>Ecdysozoa</taxon>
        <taxon>Arthropoda</taxon>
        <taxon>Chelicerata</taxon>
        <taxon>Arachnida</taxon>
        <taxon>Araneae</taxon>
        <taxon>Araneomorphae</taxon>
        <taxon>Entelegynae</taxon>
        <taxon>Araneoidea</taxon>
        <taxon>Nephilidae</taxon>
        <taxon>Trichonephila</taxon>
    </lineage>
</organism>
<comment type="caution">
    <text evidence="3">The sequence shown here is derived from an EMBL/GenBank/DDBJ whole genome shotgun (WGS) entry which is preliminary data.</text>
</comment>